<dbReference type="Proteomes" id="UP001311915">
    <property type="component" value="Unassembled WGS sequence"/>
</dbReference>
<gene>
    <name evidence="2" type="ORF">R3W88_032025</name>
</gene>
<dbReference type="AlphaFoldDB" id="A0AAV9LP07"/>
<keyword evidence="1" id="KW-0732">Signal</keyword>
<organism evidence="2 3">
    <name type="scientific">Solanum pinnatisectum</name>
    <name type="common">tansyleaf nightshade</name>
    <dbReference type="NCBI Taxonomy" id="50273"/>
    <lineage>
        <taxon>Eukaryota</taxon>
        <taxon>Viridiplantae</taxon>
        <taxon>Streptophyta</taxon>
        <taxon>Embryophyta</taxon>
        <taxon>Tracheophyta</taxon>
        <taxon>Spermatophyta</taxon>
        <taxon>Magnoliopsida</taxon>
        <taxon>eudicotyledons</taxon>
        <taxon>Gunneridae</taxon>
        <taxon>Pentapetalae</taxon>
        <taxon>asterids</taxon>
        <taxon>lamiids</taxon>
        <taxon>Solanales</taxon>
        <taxon>Solanaceae</taxon>
        <taxon>Solanoideae</taxon>
        <taxon>Solaneae</taxon>
        <taxon>Solanum</taxon>
    </lineage>
</organism>
<evidence type="ECO:0000313" key="2">
    <source>
        <dbReference type="EMBL" id="KAK4727108.1"/>
    </source>
</evidence>
<evidence type="ECO:0000256" key="1">
    <source>
        <dbReference type="SAM" id="SignalP"/>
    </source>
</evidence>
<dbReference type="EMBL" id="JAWPEI010000005">
    <property type="protein sequence ID" value="KAK4727108.1"/>
    <property type="molecule type" value="Genomic_DNA"/>
</dbReference>
<comment type="caution">
    <text evidence="2">The sequence shown here is derived from an EMBL/GenBank/DDBJ whole genome shotgun (WGS) entry which is preliminary data.</text>
</comment>
<reference evidence="2 3" key="1">
    <citation type="submission" date="2023-10" db="EMBL/GenBank/DDBJ databases">
        <title>Genome-Wide Identification Analysis in wild type Solanum Pinnatisectum Reveals Some Genes Defensing Phytophthora Infestans.</title>
        <authorList>
            <person name="Sun C."/>
        </authorList>
    </citation>
    <scope>NUCLEOTIDE SEQUENCE [LARGE SCALE GENOMIC DNA]</scope>
    <source>
        <strain evidence="2">LQN</strain>
        <tissue evidence="2">Leaf</tissue>
    </source>
</reference>
<keyword evidence="3" id="KW-1185">Reference proteome</keyword>
<sequence>MPELFTICLLELFASCMHEVELTRDEVERKHKAPIDIFYVLPTPTCTSSLIHCITASTYRPHLTQIVMIKMVYLAYLVDVCFSCLEVQVPSMIQTTILGALVAIREEMRGNKEMLLDVDWTTLRDELVMLRSKVDQLKSIEFTSLWVEIFVFAPV</sequence>
<name>A0AAV9LP07_9SOLN</name>
<feature type="signal peptide" evidence="1">
    <location>
        <begin position="1"/>
        <end position="22"/>
    </location>
</feature>
<evidence type="ECO:0000313" key="3">
    <source>
        <dbReference type="Proteomes" id="UP001311915"/>
    </source>
</evidence>
<accession>A0AAV9LP07</accession>
<protein>
    <submittedName>
        <fullName evidence="2">Uncharacterized protein</fullName>
    </submittedName>
</protein>
<proteinExistence type="predicted"/>
<feature type="chain" id="PRO_5043597493" evidence="1">
    <location>
        <begin position="23"/>
        <end position="155"/>
    </location>
</feature>